<gene>
    <name evidence="3" type="ORF">CVLEPA_LOCUS27912</name>
</gene>
<keyword evidence="4" id="KW-1185">Reference proteome</keyword>
<sequence length="728" mass="83630">MKTILETRLAEKEDRLAQQLRQACDKNGKEIDIDESGRIFLQLGRIYRQRSPDKFSLIRNEVIKDETNQRLSQTHPIDDNVNIEEQEELEKKKIAEIEEVQNMITLRYKEKIQFVSQECVGLMGKAPCEFALVGLGSLAKKEVTPYSDFENIILLEEFPSKNNNYLAAVEYFRWFSLLFHIILINLKETIIPCLDISSLRDEKSEKCWFYDVATKRGVSFDRIVCPLGRSPNHHNSNLVELIKTVSDMLMYLEPEFTKTCGYYLSEFLTKPCFIYGNPKIYSSYSEEVSRRIKLFVNHTAVSEQLEDDINNFEVFTKFSQALFLNKCNVKRVFYRSTTLFIYAVGQICNLEGDSCFDIVRQLLAAGRIDAANAHSLKYAVAVSCETRLKVYGSFGRAADDLENFTNEIQKHLQSLVSLNSLIKCVETGHEMQSSLKKKLGMLNFSNYSPFVFRCLILHSLGYHHRVLYHFSRLLVRDLKRSCFTAFVEKIVAFMGVCSVYYVMLYGVLNVLYGSPGDISSVPLWIKSLYVMGLFNFLFEGGHIVGAMLQIFQIIERSSSFANALLNSSNSQCGIFLLYILCYKLSGYSILNFTYHIIVGFFLAAYMLTLIYCFVTLFQNDAILCTIIVCSTLFSHRLDIQTRIKLPALLPLTMITVNRKGGNWAWYALFTVLVASADNVNYYVSAWIIPYCVVVNVLAFCALAAFFVYDKFYGVKRQPYFIRWPENAT</sequence>
<dbReference type="Proteomes" id="UP001642483">
    <property type="component" value="Unassembled WGS sequence"/>
</dbReference>
<feature type="domain" description="Protein-PII uridylyltransferase N-terminal" evidence="2">
    <location>
        <begin position="95"/>
        <end position="168"/>
    </location>
</feature>
<evidence type="ECO:0000259" key="2">
    <source>
        <dbReference type="Pfam" id="PF03445"/>
    </source>
</evidence>
<evidence type="ECO:0000313" key="4">
    <source>
        <dbReference type="Proteomes" id="UP001642483"/>
    </source>
</evidence>
<dbReference type="PANTHER" id="PTHR19959:SF119">
    <property type="entry name" value="FUNGAL LIPASE-LIKE DOMAIN-CONTAINING PROTEIN"/>
    <property type="match status" value="1"/>
</dbReference>
<accession>A0ABP0GUS8</accession>
<keyword evidence="1" id="KW-1133">Transmembrane helix</keyword>
<name>A0ABP0GUS8_CLALP</name>
<keyword evidence="1" id="KW-0472">Membrane</keyword>
<evidence type="ECO:0000313" key="3">
    <source>
        <dbReference type="EMBL" id="CAK8694549.1"/>
    </source>
</evidence>
<feature type="transmembrane region" description="Helical" evidence="1">
    <location>
        <begin position="687"/>
        <end position="708"/>
    </location>
</feature>
<dbReference type="EMBL" id="CAWYQH010000141">
    <property type="protein sequence ID" value="CAK8694549.1"/>
    <property type="molecule type" value="Genomic_DNA"/>
</dbReference>
<feature type="transmembrane region" description="Helical" evidence="1">
    <location>
        <begin position="528"/>
        <end position="551"/>
    </location>
</feature>
<proteinExistence type="predicted"/>
<feature type="transmembrane region" description="Helical" evidence="1">
    <location>
        <begin position="596"/>
        <end position="617"/>
    </location>
</feature>
<dbReference type="InterPro" id="IPR005105">
    <property type="entry name" value="GlnD_Uridyltrans_N"/>
</dbReference>
<evidence type="ECO:0000256" key="1">
    <source>
        <dbReference type="SAM" id="Phobius"/>
    </source>
</evidence>
<protein>
    <recommendedName>
        <fullName evidence="2">Protein-PII uridylyltransferase N-terminal domain-containing protein</fullName>
    </recommendedName>
</protein>
<keyword evidence="1" id="KW-0812">Transmembrane</keyword>
<reference evidence="3 4" key="1">
    <citation type="submission" date="2024-02" db="EMBL/GenBank/DDBJ databases">
        <authorList>
            <person name="Daric V."/>
            <person name="Darras S."/>
        </authorList>
    </citation>
    <scope>NUCLEOTIDE SEQUENCE [LARGE SCALE GENOMIC DNA]</scope>
</reference>
<feature type="transmembrane region" description="Helical" evidence="1">
    <location>
        <begin position="663"/>
        <end position="681"/>
    </location>
</feature>
<comment type="caution">
    <text evidence="3">The sequence shown here is derived from an EMBL/GenBank/DDBJ whole genome shotgun (WGS) entry which is preliminary data.</text>
</comment>
<feature type="transmembrane region" description="Helical" evidence="1">
    <location>
        <begin position="490"/>
        <end position="508"/>
    </location>
</feature>
<dbReference type="Pfam" id="PF03445">
    <property type="entry name" value="DUF294"/>
    <property type="match status" value="1"/>
</dbReference>
<organism evidence="3 4">
    <name type="scientific">Clavelina lepadiformis</name>
    <name type="common">Light-bulb sea squirt</name>
    <name type="synonym">Ascidia lepadiformis</name>
    <dbReference type="NCBI Taxonomy" id="159417"/>
    <lineage>
        <taxon>Eukaryota</taxon>
        <taxon>Metazoa</taxon>
        <taxon>Chordata</taxon>
        <taxon>Tunicata</taxon>
        <taxon>Ascidiacea</taxon>
        <taxon>Aplousobranchia</taxon>
        <taxon>Clavelinidae</taxon>
        <taxon>Clavelina</taxon>
    </lineage>
</organism>
<dbReference type="PANTHER" id="PTHR19959">
    <property type="entry name" value="KINESIN LIGHT CHAIN"/>
    <property type="match status" value="1"/>
</dbReference>